<feature type="domain" description="LUD" evidence="1">
    <location>
        <begin position="135"/>
        <end position="232"/>
    </location>
</feature>
<sequence>MSDNPKNVPPMSNARAEIFANIRRSLGVTGTEAPRRDAVDDRIERAPKGLIPGRGQVTGAERVALFKTEAERAQASVATVASADEVPAAVADYLRRHNLPATVRMGADARLAGMPWGETALEIARGVSDGRDLNGVSHAFAGIAESGTLALVSGEDNPTTINFLPDNHIVVVNAKDLAGDYEEMWGRIRFTYGKGQMPRTVNFVTGPSRSGDIEQTLLLGAHGPRRVHIVVVEG</sequence>
<protein>
    <submittedName>
        <fullName evidence="2">L-lactate dehydrogenase complex protein LldG</fullName>
    </submittedName>
</protein>
<dbReference type="Proteomes" id="UP000577362">
    <property type="component" value="Unassembled WGS sequence"/>
</dbReference>
<accession>A0A840BUX8</accession>
<dbReference type="InterPro" id="IPR003741">
    <property type="entry name" value="LUD_dom"/>
</dbReference>
<evidence type="ECO:0000313" key="2">
    <source>
        <dbReference type="EMBL" id="MBB4015179.1"/>
    </source>
</evidence>
<evidence type="ECO:0000259" key="1">
    <source>
        <dbReference type="Pfam" id="PF02589"/>
    </source>
</evidence>
<gene>
    <name evidence="2" type="ORF">GGR16_000185</name>
</gene>
<organism evidence="2 3">
    <name type="scientific">Chelatococcus caeni</name>
    <dbReference type="NCBI Taxonomy" id="1348468"/>
    <lineage>
        <taxon>Bacteria</taxon>
        <taxon>Pseudomonadati</taxon>
        <taxon>Pseudomonadota</taxon>
        <taxon>Alphaproteobacteria</taxon>
        <taxon>Hyphomicrobiales</taxon>
        <taxon>Chelatococcaceae</taxon>
        <taxon>Chelatococcus</taxon>
    </lineage>
</organism>
<proteinExistence type="predicted"/>
<keyword evidence="3" id="KW-1185">Reference proteome</keyword>
<name>A0A840BUX8_9HYPH</name>
<dbReference type="PANTHER" id="PTHR43682">
    <property type="entry name" value="LACTATE UTILIZATION PROTEIN C"/>
    <property type="match status" value="1"/>
</dbReference>
<dbReference type="AlphaFoldDB" id="A0A840BUX8"/>
<dbReference type="InterPro" id="IPR024185">
    <property type="entry name" value="FTHF_cligase-like_sf"/>
</dbReference>
<dbReference type="InterPro" id="IPR037171">
    <property type="entry name" value="NagB/RpiA_transferase-like"/>
</dbReference>
<dbReference type="PANTHER" id="PTHR43682:SF1">
    <property type="entry name" value="LACTATE UTILIZATION PROTEIN C"/>
    <property type="match status" value="1"/>
</dbReference>
<evidence type="ECO:0000313" key="3">
    <source>
        <dbReference type="Proteomes" id="UP000577362"/>
    </source>
</evidence>
<reference evidence="2 3" key="1">
    <citation type="submission" date="2020-08" db="EMBL/GenBank/DDBJ databases">
        <title>Genomic Encyclopedia of Type Strains, Phase IV (KMG-IV): sequencing the most valuable type-strain genomes for metagenomic binning, comparative biology and taxonomic classification.</title>
        <authorList>
            <person name="Goeker M."/>
        </authorList>
    </citation>
    <scope>NUCLEOTIDE SEQUENCE [LARGE SCALE GENOMIC DNA]</scope>
    <source>
        <strain evidence="2 3">DSM 103737</strain>
    </source>
</reference>
<comment type="caution">
    <text evidence="2">The sequence shown here is derived from an EMBL/GenBank/DDBJ whole genome shotgun (WGS) entry which is preliminary data.</text>
</comment>
<dbReference type="Gene3D" id="3.40.50.10420">
    <property type="entry name" value="NagB/RpiA/CoA transferase-like"/>
    <property type="match status" value="1"/>
</dbReference>
<dbReference type="SUPFAM" id="SSF100950">
    <property type="entry name" value="NagB/RpiA/CoA transferase-like"/>
    <property type="match status" value="1"/>
</dbReference>
<dbReference type="EMBL" id="JACIEN010000001">
    <property type="protein sequence ID" value="MBB4015179.1"/>
    <property type="molecule type" value="Genomic_DNA"/>
</dbReference>
<dbReference type="Pfam" id="PF02589">
    <property type="entry name" value="LUD_dom"/>
    <property type="match status" value="1"/>
</dbReference>